<reference evidence="1 2" key="1">
    <citation type="submission" date="2014-01" db="EMBL/GenBank/DDBJ databases">
        <authorList>
            <person name="Dobos K."/>
            <person name="Lenaerts A."/>
            <person name="Ordway D."/>
            <person name="DeGroote M.A."/>
            <person name="Parker T."/>
            <person name="Sizemore C."/>
            <person name="Tallon L.J."/>
            <person name="Sadzewicz L.K."/>
            <person name="Sengamalay N."/>
            <person name="Fraser C.M."/>
            <person name="Hine E."/>
            <person name="Shefchek K.A."/>
            <person name="Das S.P."/>
            <person name="Tettelin H."/>
        </authorList>
    </citation>
    <scope>NUCLEOTIDE SEQUENCE [LARGE SCALE GENOMIC DNA]</scope>
    <source>
        <strain evidence="1 2">Harvey</strain>
    </source>
</reference>
<proteinExistence type="predicted"/>
<dbReference type="Proteomes" id="UP000020681">
    <property type="component" value="Unassembled WGS sequence"/>
</dbReference>
<evidence type="ECO:0000313" key="1">
    <source>
        <dbReference type="EMBL" id="EUA93007.1"/>
    </source>
</evidence>
<keyword evidence="2" id="KW-1185">Reference proteome</keyword>
<name>A0ABN0R7A3_MYCUL</name>
<accession>A0ABN0R7A3</accession>
<comment type="caution">
    <text evidence="1">The sequence shown here is derived from an EMBL/GenBank/DDBJ whole genome shotgun (WGS) entry which is preliminary data.</text>
</comment>
<dbReference type="EMBL" id="JAOL01000070">
    <property type="protein sequence ID" value="EUA93007.1"/>
    <property type="molecule type" value="Genomic_DNA"/>
</dbReference>
<protein>
    <submittedName>
        <fullName evidence="1">Uncharacterized protein</fullName>
    </submittedName>
</protein>
<evidence type="ECO:0000313" key="2">
    <source>
        <dbReference type="Proteomes" id="UP000020681"/>
    </source>
</evidence>
<gene>
    <name evidence="1" type="ORF">I551_0608</name>
</gene>
<sequence length="40" mass="4615">MAAMALRQFDVGQRSPVRVCPHDLALTSQRRARQYRVSRS</sequence>
<organism evidence="1 2">
    <name type="scientific">Mycobacterium ulcerans str. Harvey</name>
    <dbReference type="NCBI Taxonomy" id="1299332"/>
    <lineage>
        <taxon>Bacteria</taxon>
        <taxon>Bacillati</taxon>
        <taxon>Actinomycetota</taxon>
        <taxon>Actinomycetes</taxon>
        <taxon>Mycobacteriales</taxon>
        <taxon>Mycobacteriaceae</taxon>
        <taxon>Mycobacterium</taxon>
        <taxon>Mycobacterium ulcerans group</taxon>
    </lineage>
</organism>